<keyword evidence="3" id="KW-1185">Reference proteome</keyword>
<comment type="caution">
    <text evidence="2">The sequence shown here is derived from an EMBL/GenBank/DDBJ whole genome shotgun (WGS) entry which is preliminary data.</text>
</comment>
<evidence type="ECO:0000313" key="2">
    <source>
        <dbReference type="EMBL" id="CAG5072878.1"/>
    </source>
</evidence>
<dbReference type="RefSeq" id="WP_215235697.1">
    <property type="nucleotide sequence ID" value="NZ_CAJRAU010000007.1"/>
</dbReference>
<feature type="compositionally biased region" description="Basic and acidic residues" evidence="1">
    <location>
        <begin position="60"/>
        <end position="94"/>
    </location>
</feature>
<dbReference type="EMBL" id="CAJRAU010000007">
    <property type="protein sequence ID" value="CAG5072878.1"/>
    <property type="molecule type" value="Genomic_DNA"/>
</dbReference>
<organism evidence="2 3">
    <name type="scientific">Dyadobacter linearis</name>
    <dbReference type="NCBI Taxonomy" id="2823330"/>
    <lineage>
        <taxon>Bacteria</taxon>
        <taxon>Pseudomonadati</taxon>
        <taxon>Bacteroidota</taxon>
        <taxon>Cytophagia</taxon>
        <taxon>Cytophagales</taxon>
        <taxon>Spirosomataceae</taxon>
        <taxon>Dyadobacter</taxon>
    </lineage>
</organism>
<accession>A0ABM8UVX9</accession>
<evidence type="ECO:0000313" key="3">
    <source>
        <dbReference type="Proteomes" id="UP000679725"/>
    </source>
</evidence>
<proteinExistence type="predicted"/>
<reference evidence="2 3" key="1">
    <citation type="submission" date="2021-04" db="EMBL/GenBank/DDBJ databases">
        <authorList>
            <person name="Rodrigo-Torres L."/>
            <person name="Arahal R. D."/>
            <person name="Lucena T."/>
        </authorList>
    </citation>
    <scope>NUCLEOTIDE SEQUENCE [LARGE SCALE GENOMIC DNA]</scope>
    <source>
        <strain evidence="2 3">CECT 9623</strain>
    </source>
</reference>
<feature type="region of interest" description="Disordered" evidence="1">
    <location>
        <begin position="60"/>
        <end position="99"/>
    </location>
</feature>
<protein>
    <submittedName>
        <fullName evidence="2">Uncharacterized protein</fullName>
    </submittedName>
</protein>
<dbReference type="Proteomes" id="UP000679725">
    <property type="component" value="Unassembled WGS sequence"/>
</dbReference>
<gene>
    <name evidence="2" type="ORF">DYBT9623_04418</name>
</gene>
<name>A0ABM8UVX9_9BACT</name>
<evidence type="ECO:0000256" key="1">
    <source>
        <dbReference type="SAM" id="MobiDB-lite"/>
    </source>
</evidence>
<sequence>MALPKAKVKERLEIKFPGVNLSTKRIDATAAKLKLPDDSDDDAIDEKLDELNDIFPFADIARHDDRQREIEAKKKKDKQPDSPDPKQSEEDPKPDPQSTDIAKIVAAAIAPLVEKINSFETGKIGDSRKSQLEELLKDTNPKYKESVLKHFGRMKFETDEDFEAFKTEAAEDAKEFIQIEANEGLGGFKTPVQGKGGQKKQVSTEEADAILDKVL</sequence>